<dbReference type="AlphaFoldDB" id="A0A7H0F2H0"/>
<name>A0A7H0F2H0_9CYAN</name>
<keyword evidence="2" id="KW-1185">Reference proteome</keyword>
<gene>
    <name evidence="1" type="ORF">IAR63_03990</name>
</gene>
<dbReference type="EMBL" id="CP060822">
    <property type="protein sequence ID" value="QNP30236.1"/>
    <property type="molecule type" value="Genomic_DNA"/>
</dbReference>
<accession>A0A7H0F2H0</accession>
<reference evidence="1 2" key="1">
    <citation type="submission" date="2020-08" db="EMBL/GenBank/DDBJ databases">
        <title>Complete genome sequence of Raphidiopsis curvispora isolated from drinking water reservoir in South Korea.</title>
        <authorList>
            <person name="Jeong J."/>
        </authorList>
    </citation>
    <scope>NUCLEOTIDE SEQUENCE [LARGE SCALE GENOMIC DNA]</scope>
    <source>
        <strain evidence="1 2">GIHE-G1</strain>
    </source>
</reference>
<dbReference type="Proteomes" id="UP000516013">
    <property type="component" value="Chromosome"/>
</dbReference>
<protein>
    <submittedName>
        <fullName evidence="1">Uncharacterized protein</fullName>
    </submittedName>
</protein>
<evidence type="ECO:0000313" key="1">
    <source>
        <dbReference type="EMBL" id="QNP30236.1"/>
    </source>
</evidence>
<proteinExistence type="predicted"/>
<organism evidence="1 2">
    <name type="scientific">Cylindrospermopsis curvispora GIHE-G1</name>
    <dbReference type="NCBI Taxonomy" id="2666332"/>
    <lineage>
        <taxon>Bacteria</taxon>
        <taxon>Bacillati</taxon>
        <taxon>Cyanobacteriota</taxon>
        <taxon>Cyanophyceae</taxon>
        <taxon>Nostocales</taxon>
        <taxon>Aphanizomenonaceae</taxon>
        <taxon>Cylindrospermopsis</taxon>
    </lineage>
</organism>
<evidence type="ECO:0000313" key="2">
    <source>
        <dbReference type="Proteomes" id="UP000516013"/>
    </source>
</evidence>
<dbReference type="RefSeq" id="WP_187706668.1">
    <property type="nucleotide sequence ID" value="NZ_CP060822.1"/>
</dbReference>
<sequence length="126" mass="14601">MKKDQNLPLEDSSSSLQAVNNAVREAVTACQGETKNLLNLLRQLEYLHKEIRDGVFQDGLPENRQELYTLLKDIESTGGWPYIERMRLQWFLVNLATKRNEYDAEIEICHPQPHTDDTQSNKSNIE</sequence>
<dbReference type="KEGG" id="ccur:IAR63_03990"/>